<dbReference type="AlphaFoldDB" id="A0A919V3K4"/>
<dbReference type="Proteomes" id="UP000655287">
    <property type="component" value="Unassembled WGS sequence"/>
</dbReference>
<feature type="compositionally biased region" description="Basic and acidic residues" evidence="1">
    <location>
        <begin position="61"/>
        <end position="71"/>
    </location>
</feature>
<reference evidence="2" key="1">
    <citation type="submission" date="2021-01" db="EMBL/GenBank/DDBJ databases">
        <title>Whole genome shotgun sequence of Sphaerisporangium rufum NBRC 109079.</title>
        <authorList>
            <person name="Komaki H."/>
            <person name="Tamura T."/>
        </authorList>
    </citation>
    <scope>NUCLEOTIDE SEQUENCE</scope>
    <source>
        <strain evidence="2">NBRC 109079</strain>
    </source>
</reference>
<organism evidence="2 3">
    <name type="scientific">Sphaerisporangium rufum</name>
    <dbReference type="NCBI Taxonomy" id="1381558"/>
    <lineage>
        <taxon>Bacteria</taxon>
        <taxon>Bacillati</taxon>
        <taxon>Actinomycetota</taxon>
        <taxon>Actinomycetes</taxon>
        <taxon>Streptosporangiales</taxon>
        <taxon>Streptosporangiaceae</taxon>
        <taxon>Sphaerisporangium</taxon>
    </lineage>
</organism>
<proteinExistence type="predicted"/>
<evidence type="ECO:0000256" key="1">
    <source>
        <dbReference type="SAM" id="MobiDB-lite"/>
    </source>
</evidence>
<dbReference type="EMBL" id="BOOU01000017">
    <property type="protein sequence ID" value="GII76380.1"/>
    <property type="molecule type" value="Genomic_DNA"/>
</dbReference>
<feature type="compositionally biased region" description="Low complexity" evidence="1">
    <location>
        <begin position="1"/>
        <end position="37"/>
    </location>
</feature>
<evidence type="ECO:0000313" key="3">
    <source>
        <dbReference type="Proteomes" id="UP000655287"/>
    </source>
</evidence>
<gene>
    <name evidence="2" type="ORF">Sru01_13620</name>
</gene>
<protein>
    <submittedName>
        <fullName evidence="2">Uncharacterized protein</fullName>
    </submittedName>
</protein>
<accession>A0A919V3K4</accession>
<sequence>MGSARAGSAPPGTSSATATADTVTTVGTMRLFAPRRAGGAKGRFGKGNPTGASIEKGTLATRRDMGKPGQE</sequence>
<comment type="caution">
    <text evidence="2">The sequence shown here is derived from an EMBL/GenBank/DDBJ whole genome shotgun (WGS) entry which is preliminary data.</text>
</comment>
<evidence type="ECO:0000313" key="2">
    <source>
        <dbReference type="EMBL" id="GII76380.1"/>
    </source>
</evidence>
<feature type="region of interest" description="Disordered" evidence="1">
    <location>
        <begin position="1"/>
        <end position="71"/>
    </location>
</feature>
<keyword evidence="3" id="KW-1185">Reference proteome</keyword>
<name>A0A919V3K4_9ACTN</name>